<keyword evidence="1" id="KW-0732">Signal</keyword>
<feature type="chain" id="PRO_5045153759" evidence="1">
    <location>
        <begin position="24"/>
        <end position="171"/>
    </location>
</feature>
<organism evidence="2 3">
    <name type="scientific">Prevotella herbatica</name>
    <dbReference type="NCBI Taxonomy" id="2801997"/>
    <lineage>
        <taxon>Bacteria</taxon>
        <taxon>Pseudomonadati</taxon>
        <taxon>Bacteroidota</taxon>
        <taxon>Bacteroidia</taxon>
        <taxon>Bacteroidales</taxon>
        <taxon>Prevotellaceae</taxon>
        <taxon>Prevotella</taxon>
    </lineage>
</organism>
<protein>
    <submittedName>
        <fullName evidence="2">Uncharacterized protein</fullName>
    </submittedName>
</protein>
<dbReference type="Proteomes" id="UP001319045">
    <property type="component" value="Chromosome"/>
</dbReference>
<evidence type="ECO:0000313" key="2">
    <source>
        <dbReference type="EMBL" id="BCS85900.1"/>
    </source>
</evidence>
<dbReference type="RefSeq" id="WP_207153512.1">
    <property type="nucleotide sequence ID" value="NZ_AP024484.1"/>
</dbReference>
<feature type="signal peptide" evidence="1">
    <location>
        <begin position="1"/>
        <end position="23"/>
    </location>
</feature>
<sequence>MKKYLFMVMVAVMMLSGSNTVNAQVAQNGKERVHLTVDQIIQKRTEKMVQTLMLDDATSAKFIPVYSEYLKEKMECRSMKPRHMGMDINTKTDAEVDQMIQDNFAQSHKILDIREKYYAKFHKFLTPKQIMKIYQVEKNDVVKMTKEMMKRQQRGFGNKGAFARPNFKFSN</sequence>
<gene>
    <name evidence="2" type="ORF">prwr041_17930</name>
</gene>
<evidence type="ECO:0000313" key="3">
    <source>
        <dbReference type="Proteomes" id="UP001319045"/>
    </source>
</evidence>
<reference evidence="2 3" key="1">
    <citation type="journal article" date="2022" name="Int. J. Syst. Evol. Microbiol.">
        <title>Prevotella herbatica sp. nov., a plant polysaccharide-decomposing anaerobic bacterium isolated from a methanogenic reactor.</title>
        <authorList>
            <person name="Uek A."/>
            <person name="Tonouchi A."/>
            <person name="Kaku N."/>
            <person name="Ueki K."/>
        </authorList>
    </citation>
    <scope>NUCLEOTIDE SEQUENCE [LARGE SCALE GENOMIC DNA]</scope>
    <source>
        <strain evidence="2 3">WR041</strain>
    </source>
</reference>
<proteinExistence type="predicted"/>
<keyword evidence="3" id="KW-1185">Reference proteome</keyword>
<evidence type="ECO:0000256" key="1">
    <source>
        <dbReference type="SAM" id="SignalP"/>
    </source>
</evidence>
<dbReference type="EMBL" id="AP024484">
    <property type="protein sequence ID" value="BCS85900.1"/>
    <property type="molecule type" value="Genomic_DNA"/>
</dbReference>
<accession>A0ABM7NZF2</accession>
<name>A0ABM7NZF2_9BACT</name>